<comment type="caution">
    <text evidence="1">The sequence shown here is derived from an EMBL/GenBank/DDBJ whole genome shotgun (WGS) entry which is preliminary data.</text>
</comment>
<proteinExistence type="predicted"/>
<accession>A0AA37UZK0</accession>
<dbReference type="Proteomes" id="UP001165663">
    <property type="component" value="Unassembled WGS sequence"/>
</dbReference>
<organism evidence="1 2">
    <name type="scientific">Mycobacterium kiyosense</name>
    <dbReference type="NCBI Taxonomy" id="2871094"/>
    <lineage>
        <taxon>Bacteria</taxon>
        <taxon>Bacillati</taxon>
        <taxon>Actinomycetota</taxon>
        <taxon>Actinomycetes</taxon>
        <taxon>Mycobacteriales</taxon>
        <taxon>Mycobacteriaceae</taxon>
        <taxon>Mycobacterium</taxon>
    </lineage>
</organism>
<sequence>MPFHICGYNYRIIPALQSDERITYHHLGKHVAIKRGFAPNKVSFLPIVQYHSATVCNRDCLSDYSVGLQVDVDEFGAASDYDCRWWWWGDFSAEFSEKRIRIKLPLGGHSYFGVVWQLVQCRGFDGRGVRRNNRILNGHRRRRCQSRARGISHIGALGIIAQNQSRIECETICCCV</sequence>
<dbReference type="EMBL" id="BRXE01000039">
    <property type="protein sequence ID" value="GLB84048.1"/>
    <property type="molecule type" value="Genomic_DNA"/>
</dbReference>
<evidence type="ECO:0000313" key="1">
    <source>
        <dbReference type="EMBL" id="GLB84048.1"/>
    </source>
</evidence>
<name>A0AA37UZK0_9MYCO</name>
<dbReference type="AlphaFoldDB" id="A0AA37UZK0"/>
<protein>
    <submittedName>
        <fullName evidence="1">Uncharacterized protein</fullName>
    </submittedName>
</protein>
<evidence type="ECO:0000313" key="2">
    <source>
        <dbReference type="Proteomes" id="UP001165663"/>
    </source>
</evidence>
<gene>
    <name evidence="1" type="ORF">SRL2020028_33040</name>
</gene>
<reference evidence="1" key="1">
    <citation type="submission" date="2022-07" db="EMBL/GenBank/DDBJ databases">
        <title>Mycobacterium kiyosense sp. nov., scotochromogenic slow-glowing species isolated from respiratory specimens.</title>
        <authorList>
            <person name="Fukano H."/>
            <person name="Kazumi Y."/>
            <person name="Sakagami N."/>
            <person name="Ato M."/>
            <person name="Mitarai S."/>
            <person name="Hoshino Y."/>
        </authorList>
    </citation>
    <scope>NUCLEOTIDE SEQUENCE</scope>
    <source>
        <strain evidence="1">SRL2020-028</strain>
    </source>
</reference>